<accession>A0A1M6T847</accession>
<dbReference type="RefSeq" id="WP_073112194.1">
    <property type="nucleotide sequence ID" value="NZ_FQZY01000056.1"/>
</dbReference>
<dbReference type="STRING" id="1121950.SAMN02745243_03154"/>
<protein>
    <submittedName>
        <fullName evidence="1">Uncharacterized protein</fullName>
    </submittedName>
</protein>
<proteinExistence type="predicted"/>
<organism evidence="1 2">
    <name type="scientific">Hespellia stercorisuis DSM 15480</name>
    <dbReference type="NCBI Taxonomy" id="1121950"/>
    <lineage>
        <taxon>Bacteria</taxon>
        <taxon>Bacillati</taxon>
        <taxon>Bacillota</taxon>
        <taxon>Clostridia</taxon>
        <taxon>Lachnospirales</taxon>
        <taxon>Lachnospiraceae</taxon>
        <taxon>Hespellia</taxon>
    </lineage>
</organism>
<dbReference type="EMBL" id="FQZY01000056">
    <property type="protein sequence ID" value="SHK53074.1"/>
    <property type="molecule type" value="Genomic_DNA"/>
</dbReference>
<gene>
    <name evidence="1" type="ORF">SAMN02745243_03154</name>
</gene>
<sequence length="145" mass="16711">MRKHFKELLAIGLIDVNGEICAEKVQEDALVAATKTVEELQRINLGDFLMETCLDTMIYLFTTNSTKVFMQKMSYLFGGKEISKLVAHLETLEELLNEEEFDFYLMEYMDYLTVKMADYIRMKIIDKNWRILSGAGGKEDGEDGL</sequence>
<dbReference type="AlphaFoldDB" id="A0A1M6T847"/>
<name>A0A1M6T847_9FIRM</name>
<reference evidence="1 2" key="1">
    <citation type="submission" date="2016-11" db="EMBL/GenBank/DDBJ databases">
        <authorList>
            <person name="Jaros S."/>
            <person name="Januszkiewicz K."/>
            <person name="Wedrychowicz H."/>
        </authorList>
    </citation>
    <scope>NUCLEOTIDE SEQUENCE [LARGE SCALE GENOMIC DNA]</scope>
    <source>
        <strain evidence="1 2">DSM 15480</strain>
    </source>
</reference>
<dbReference type="OrthoDB" id="2056098at2"/>
<keyword evidence="2" id="KW-1185">Reference proteome</keyword>
<evidence type="ECO:0000313" key="2">
    <source>
        <dbReference type="Proteomes" id="UP000184301"/>
    </source>
</evidence>
<evidence type="ECO:0000313" key="1">
    <source>
        <dbReference type="EMBL" id="SHK53074.1"/>
    </source>
</evidence>
<dbReference type="Proteomes" id="UP000184301">
    <property type="component" value="Unassembled WGS sequence"/>
</dbReference>